<protein>
    <recommendedName>
        <fullName evidence="5">Cupin domain-containing protein</fullName>
    </recommendedName>
</protein>
<dbReference type="SUPFAM" id="SSF51215">
    <property type="entry name" value="Regulatory protein AraC"/>
    <property type="match status" value="1"/>
</dbReference>
<dbReference type="RefSeq" id="WP_039352396.1">
    <property type="nucleotide sequence ID" value="NZ_JSXC01000042.1"/>
</dbReference>
<keyword evidence="2" id="KW-0732">Signal</keyword>
<evidence type="ECO:0000313" key="4">
    <source>
        <dbReference type="Proteomes" id="UP000053038"/>
    </source>
</evidence>
<dbReference type="InterPro" id="IPR014710">
    <property type="entry name" value="RmlC-like_jellyroll"/>
</dbReference>
<evidence type="ECO:0000256" key="1">
    <source>
        <dbReference type="ARBA" id="ARBA00023125"/>
    </source>
</evidence>
<keyword evidence="1" id="KW-0238">DNA-binding</keyword>
<keyword evidence="4" id="KW-1185">Reference proteome</keyword>
<dbReference type="OrthoDB" id="4205621at2"/>
<sequence length="150" mass="17042">MKRSNVFFFAVIGLFISMTAHSETITKENSLHRLPAIKLINTPDNHSAFVRGSIPSLEKFSSENIYFSNTFEEWQKGVHPAPRTQYVVTMRGKLKFKVSDGSTFIIEPGTVLIADDTKGEGHSWDIIDGNEWVRVYIPIINNNDHFIAEK</sequence>
<dbReference type="GO" id="GO:0003677">
    <property type="term" value="F:DNA binding"/>
    <property type="evidence" value="ECO:0007669"/>
    <property type="project" value="UniProtKB-KW"/>
</dbReference>
<organism evidence="3 4">
    <name type="scientific">Pectobacterium fontis</name>
    <dbReference type="NCBI Taxonomy" id="2558042"/>
    <lineage>
        <taxon>Bacteria</taxon>
        <taxon>Pseudomonadati</taxon>
        <taxon>Pseudomonadota</taxon>
        <taxon>Gammaproteobacteria</taxon>
        <taxon>Enterobacterales</taxon>
        <taxon>Pectobacteriaceae</taxon>
        <taxon>Pectobacterium</taxon>
    </lineage>
</organism>
<feature type="signal peptide" evidence="2">
    <location>
        <begin position="1"/>
        <end position="22"/>
    </location>
</feature>
<dbReference type="Proteomes" id="UP000053038">
    <property type="component" value="Unassembled WGS sequence"/>
</dbReference>
<reference evidence="3 4" key="1">
    <citation type="submission" date="2014-10" db="EMBL/GenBank/DDBJ databases">
        <title>Genome sequence of Pectobacterium carotovorum M022.</title>
        <authorList>
            <person name="Chan K.-G."/>
            <person name="Tan W.-S."/>
        </authorList>
    </citation>
    <scope>NUCLEOTIDE SEQUENCE [LARGE SCALE GENOMIC DNA]</scope>
    <source>
        <strain evidence="3 4">M022</strain>
    </source>
</reference>
<accession>A0A7V8IGX8</accession>
<evidence type="ECO:0000313" key="3">
    <source>
        <dbReference type="EMBL" id="KHN50207.1"/>
    </source>
</evidence>
<gene>
    <name evidence="3" type="ORF">OI69_15605</name>
</gene>
<comment type="caution">
    <text evidence="3">The sequence shown here is derived from an EMBL/GenBank/DDBJ whole genome shotgun (WGS) entry which is preliminary data.</text>
</comment>
<dbReference type="AlphaFoldDB" id="A0A7V8IGX8"/>
<proteinExistence type="predicted"/>
<evidence type="ECO:0000256" key="2">
    <source>
        <dbReference type="SAM" id="SignalP"/>
    </source>
</evidence>
<name>A0A7V8IGX8_9GAMM</name>
<dbReference type="Gene3D" id="2.60.120.10">
    <property type="entry name" value="Jelly Rolls"/>
    <property type="match status" value="1"/>
</dbReference>
<dbReference type="InterPro" id="IPR037923">
    <property type="entry name" value="HTH-like"/>
</dbReference>
<feature type="chain" id="PRO_5030960033" description="Cupin domain-containing protein" evidence="2">
    <location>
        <begin position="23"/>
        <end position="150"/>
    </location>
</feature>
<dbReference type="EMBL" id="JSXC01000042">
    <property type="protein sequence ID" value="KHN50207.1"/>
    <property type="molecule type" value="Genomic_DNA"/>
</dbReference>
<evidence type="ECO:0008006" key="5">
    <source>
        <dbReference type="Google" id="ProtNLM"/>
    </source>
</evidence>